<protein>
    <submittedName>
        <fullName evidence="2">Uncharacterized protein</fullName>
    </submittedName>
</protein>
<evidence type="ECO:0000313" key="2">
    <source>
        <dbReference type="EMBL" id="KAF4148684.1"/>
    </source>
</evidence>
<gene>
    <name evidence="2" type="ORF">GN958_ATG02164</name>
</gene>
<sequence length="101" mass="10807">MGWTSKVPPSRGIETRGKASGTVGVDFIHGEQAVVDYAMKSKGHPAIDRVCATAATKAATAQPPPTPEHHLSVHKPPTKKRSSSKFPARRSKSPARKLLTK</sequence>
<feature type="compositionally biased region" description="Basic residues" evidence="1">
    <location>
        <begin position="72"/>
        <end position="101"/>
    </location>
</feature>
<comment type="caution">
    <text evidence="2">The sequence shown here is derived from an EMBL/GenBank/DDBJ whole genome shotgun (WGS) entry which is preliminary data.</text>
</comment>
<dbReference type="AlphaFoldDB" id="A0A8S9VB96"/>
<evidence type="ECO:0000313" key="3">
    <source>
        <dbReference type="Proteomes" id="UP000704712"/>
    </source>
</evidence>
<dbReference type="Proteomes" id="UP000704712">
    <property type="component" value="Unassembled WGS sequence"/>
</dbReference>
<proteinExistence type="predicted"/>
<organism evidence="2 3">
    <name type="scientific">Phytophthora infestans</name>
    <name type="common">Potato late blight agent</name>
    <name type="synonym">Botrytis infestans</name>
    <dbReference type="NCBI Taxonomy" id="4787"/>
    <lineage>
        <taxon>Eukaryota</taxon>
        <taxon>Sar</taxon>
        <taxon>Stramenopiles</taxon>
        <taxon>Oomycota</taxon>
        <taxon>Peronosporomycetes</taxon>
        <taxon>Peronosporales</taxon>
        <taxon>Peronosporaceae</taxon>
        <taxon>Phytophthora</taxon>
    </lineage>
</organism>
<name>A0A8S9VB96_PHYIN</name>
<evidence type="ECO:0000256" key="1">
    <source>
        <dbReference type="SAM" id="MobiDB-lite"/>
    </source>
</evidence>
<accession>A0A8S9VB96</accession>
<dbReference type="EMBL" id="JAACNO010000254">
    <property type="protein sequence ID" value="KAF4148684.1"/>
    <property type="molecule type" value="Genomic_DNA"/>
</dbReference>
<feature type="region of interest" description="Disordered" evidence="1">
    <location>
        <begin position="1"/>
        <end position="22"/>
    </location>
</feature>
<reference evidence="2" key="1">
    <citation type="submission" date="2020-03" db="EMBL/GenBank/DDBJ databases">
        <title>Hybrid Assembly of Korean Phytophthora infestans isolates.</title>
        <authorList>
            <person name="Prokchorchik M."/>
            <person name="Lee Y."/>
            <person name="Seo J."/>
            <person name="Cho J.-H."/>
            <person name="Park Y.-E."/>
            <person name="Jang D.-C."/>
            <person name="Im J.-S."/>
            <person name="Choi J.-G."/>
            <person name="Park H.-J."/>
            <person name="Lee G.-B."/>
            <person name="Lee Y.-G."/>
            <person name="Hong S.-Y."/>
            <person name="Cho K."/>
            <person name="Sohn K.H."/>
        </authorList>
    </citation>
    <scope>NUCLEOTIDE SEQUENCE</scope>
    <source>
        <strain evidence="2">KR_2_A2</strain>
    </source>
</reference>
<feature type="region of interest" description="Disordered" evidence="1">
    <location>
        <begin position="56"/>
        <end position="101"/>
    </location>
</feature>